<dbReference type="Proteomes" id="UP000069205">
    <property type="component" value="Chromosome"/>
</dbReference>
<evidence type="ECO:0000313" key="2">
    <source>
        <dbReference type="Proteomes" id="UP000069205"/>
    </source>
</evidence>
<name>A0A0K2GFH3_NITMO</name>
<evidence type="ECO:0000313" key="1">
    <source>
        <dbReference type="EMBL" id="ALA59352.1"/>
    </source>
</evidence>
<dbReference type="KEGG" id="nmv:NITMOv2_2947"/>
<accession>A0A0K2GFH3</accession>
<organism evidence="1 2">
    <name type="scientific">Nitrospira moscoviensis</name>
    <dbReference type="NCBI Taxonomy" id="42253"/>
    <lineage>
        <taxon>Bacteria</taxon>
        <taxon>Pseudomonadati</taxon>
        <taxon>Nitrospirota</taxon>
        <taxon>Nitrospiria</taxon>
        <taxon>Nitrospirales</taxon>
        <taxon>Nitrospiraceae</taxon>
        <taxon>Nitrospira</taxon>
    </lineage>
</organism>
<protein>
    <recommendedName>
        <fullName evidence="3">HhH-GPD domain-containing protein</fullName>
    </recommendedName>
</protein>
<reference evidence="1 2" key="1">
    <citation type="journal article" date="2015" name="Proc. Natl. Acad. Sci. U.S.A.">
        <title>Expanded metabolic versatility of ubiquitous nitrite-oxidizing bacteria from the genus Nitrospira.</title>
        <authorList>
            <person name="Koch H."/>
            <person name="Lucker S."/>
            <person name="Albertsen M."/>
            <person name="Kitzinger K."/>
            <person name="Herbold C."/>
            <person name="Spieck E."/>
            <person name="Nielsen P.H."/>
            <person name="Wagner M."/>
            <person name="Daims H."/>
        </authorList>
    </citation>
    <scope>NUCLEOTIDE SEQUENCE [LARGE SCALE GENOMIC DNA]</scope>
    <source>
        <strain evidence="1 2">NSP M-1</strain>
    </source>
</reference>
<dbReference type="EMBL" id="CP011801">
    <property type="protein sequence ID" value="ALA59352.1"/>
    <property type="molecule type" value="Genomic_DNA"/>
</dbReference>
<proteinExistence type="predicted"/>
<evidence type="ECO:0008006" key="3">
    <source>
        <dbReference type="Google" id="ProtNLM"/>
    </source>
</evidence>
<keyword evidence="2" id="KW-1185">Reference proteome</keyword>
<sequence>MGFPPSSSVRRQIEYEDMRFLQTLPYIGSITAFHLAKNLGLPVVKPDRHLQRIATVAGFSSPQELCQLISDHLGEPVQVVDVVLWRYATLFSDYLMMFADSREQSCSRVKSL</sequence>
<gene>
    <name evidence="1" type="ORF">NITMOv2_2947</name>
</gene>
<dbReference type="AlphaFoldDB" id="A0A0K2GFH3"/>